<sequence>MTKQRSKSIHRPYLLSYDAIGMVCRQRRVSSRYIFKALCVSVVVLSLLQAVYFDRFLKSSSSSFTRDLGRDDLPLNTSISSTSTTGSNVRTATNASVEIISNQIHPVKQADKRDMESKAKAFSVGMMLRKPQLAQDTDEVKVAIEMLSPAAIAKVSPDAFQTQCSSPEMNTSWPLQGSSRSILTPSRTCGLDVGIGSDYGSDKEGSNNSFSQYFRTVVIQQQIQPLLRETVVQNGTITPTCPTTVVFGVAFGSEFLNDMMLSRTESGGRVNSTLMLENNGRCFFMFTLQETLQRLALLNNETTSNSTFTTPVLLGHNWLIPIPKHVLPYTNNRRNAKLLKYMGHYAFQQDPSQTPRRIVWQDAKFFRPNTLFDRAMPIDYSKLWSASDEQGVITTNACVTTMGLPIHFSSFSHLHQHVSVGQTSRFSKGKFLYQEHCKTIISALEARPNVTDNPQGLLLQCQAYMRHVQQQEKQKQHNNNGGGGGVSNSTIYTTTNLLDYGLIDSAFIVWDESTDICRNFNRQLRCTMLDQLHCHSDRDQVLLPFVLYKMMNPPPQGSLLETPSSNDRPLSWQALYRRDSDPPIPIDNDWNSRYHDFDAVVVHKNHERTTMLRTIRSSCHWYHTSPVGSNNCLKYNWLPSREFWSEKLARKHSVKFRESNATALLASGRVAEEEKFLHSWKSLKEHHSITTREREGNYSRTCDIYEANAFANHLRSVRQDIQPILDNCTDLVVFGVAMNPKVLPLVNPKTPSYREVRKSHLSVHGKCFFQFVLEEDLKELPRRHDVSYGPAVLHGHQWLIPIPRTLLPFQDLQRSTLFVKYHAAFIFPNTKSIIWQDTNTFFHPTVLLAQPSSYEQFLGSNLRSKPCVTSFAIPTSVPTTGKPKLEPDQNVFVEYCITQMTNLLSELGHEGEAAALMQQCHDYLQHVYSKELSVEVLSHGLIDTNFLIWNESTEHCRRFNKNLQCKIWSELQFQETKWDSVVVPFVLQSLNLSTTYGRNPRIPVNDKYIRRFHDVQFVQEEGGAVAINTSNTKEGMVRMIRSYCHWHKRRLGARGCPAFQLTRSDGDVQQKSKQKDMLLRQQVKMQLAKRSGKLQKV</sequence>
<keyword evidence="3" id="KW-1185">Reference proteome</keyword>
<name>A0A9K3M4U3_9STRA</name>
<feature type="transmembrane region" description="Helical" evidence="1">
    <location>
        <begin position="33"/>
        <end position="53"/>
    </location>
</feature>
<keyword evidence="1" id="KW-0812">Transmembrane</keyword>
<evidence type="ECO:0000313" key="2">
    <source>
        <dbReference type="EMBL" id="KAG7373773.1"/>
    </source>
</evidence>
<keyword evidence="1" id="KW-0472">Membrane</keyword>
<proteinExistence type="predicted"/>
<gene>
    <name evidence="2" type="ORF">IV203_012868</name>
</gene>
<evidence type="ECO:0000313" key="3">
    <source>
        <dbReference type="Proteomes" id="UP000693970"/>
    </source>
</evidence>
<protein>
    <submittedName>
        <fullName evidence="2">DUF616 domain containing protein</fullName>
    </submittedName>
</protein>
<dbReference type="Proteomes" id="UP000693970">
    <property type="component" value="Unassembled WGS sequence"/>
</dbReference>
<reference evidence="2" key="1">
    <citation type="journal article" date="2021" name="Sci. Rep.">
        <title>Diploid genomic architecture of Nitzschia inconspicua, an elite biomass production diatom.</title>
        <authorList>
            <person name="Oliver A."/>
            <person name="Podell S."/>
            <person name="Pinowska A."/>
            <person name="Traller J.C."/>
            <person name="Smith S.R."/>
            <person name="McClure R."/>
            <person name="Beliaev A."/>
            <person name="Bohutskyi P."/>
            <person name="Hill E.A."/>
            <person name="Rabines A."/>
            <person name="Zheng H."/>
            <person name="Allen L.Z."/>
            <person name="Kuo A."/>
            <person name="Grigoriev I.V."/>
            <person name="Allen A.E."/>
            <person name="Hazlebeck D."/>
            <person name="Allen E.E."/>
        </authorList>
    </citation>
    <scope>NUCLEOTIDE SEQUENCE</scope>
    <source>
        <strain evidence="2">Hildebrandi</strain>
    </source>
</reference>
<evidence type="ECO:0000256" key="1">
    <source>
        <dbReference type="SAM" id="Phobius"/>
    </source>
</evidence>
<reference evidence="2" key="2">
    <citation type="submission" date="2021-04" db="EMBL/GenBank/DDBJ databases">
        <authorList>
            <person name="Podell S."/>
        </authorList>
    </citation>
    <scope>NUCLEOTIDE SEQUENCE</scope>
    <source>
        <strain evidence="2">Hildebrandi</strain>
    </source>
</reference>
<comment type="caution">
    <text evidence="2">The sequence shown here is derived from an EMBL/GenBank/DDBJ whole genome shotgun (WGS) entry which is preliminary data.</text>
</comment>
<organism evidence="2 3">
    <name type="scientific">Nitzschia inconspicua</name>
    <dbReference type="NCBI Taxonomy" id="303405"/>
    <lineage>
        <taxon>Eukaryota</taxon>
        <taxon>Sar</taxon>
        <taxon>Stramenopiles</taxon>
        <taxon>Ochrophyta</taxon>
        <taxon>Bacillariophyta</taxon>
        <taxon>Bacillariophyceae</taxon>
        <taxon>Bacillariophycidae</taxon>
        <taxon>Bacillariales</taxon>
        <taxon>Bacillariaceae</taxon>
        <taxon>Nitzschia</taxon>
    </lineage>
</organism>
<dbReference type="AlphaFoldDB" id="A0A9K3M4U3"/>
<dbReference type="EMBL" id="JAGRRH010000001">
    <property type="protein sequence ID" value="KAG7373773.1"/>
    <property type="molecule type" value="Genomic_DNA"/>
</dbReference>
<keyword evidence="1" id="KW-1133">Transmembrane helix</keyword>
<accession>A0A9K3M4U3</accession>